<organism evidence="7 8">
    <name type="scientific">Hohaiivirga grylli</name>
    <dbReference type="NCBI Taxonomy" id="3133970"/>
    <lineage>
        <taxon>Bacteria</taxon>
        <taxon>Pseudomonadati</taxon>
        <taxon>Pseudomonadota</taxon>
        <taxon>Alphaproteobacteria</taxon>
        <taxon>Hyphomicrobiales</taxon>
        <taxon>Methylobacteriaceae</taxon>
        <taxon>Hohaiivirga</taxon>
    </lineage>
</organism>
<evidence type="ECO:0000256" key="3">
    <source>
        <dbReference type="ARBA" id="ARBA00022833"/>
    </source>
</evidence>
<evidence type="ECO:0000313" key="8">
    <source>
        <dbReference type="Proteomes" id="UP001418637"/>
    </source>
</evidence>
<dbReference type="InterPro" id="IPR036390">
    <property type="entry name" value="WH_DNA-bd_sf"/>
</dbReference>
<keyword evidence="6" id="KW-0804">Transcription</keyword>
<dbReference type="PANTHER" id="PTHR33202">
    <property type="entry name" value="ZINC UPTAKE REGULATION PROTEIN"/>
    <property type="match status" value="1"/>
</dbReference>
<proteinExistence type="inferred from homology"/>
<dbReference type="InterPro" id="IPR043135">
    <property type="entry name" value="Fur_C"/>
</dbReference>
<protein>
    <submittedName>
        <fullName evidence="7">Transcriptional repressor</fullName>
    </submittedName>
</protein>
<dbReference type="Gene3D" id="1.10.10.10">
    <property type="entry name" value="Winged helix-like DNA-binding domain superfamily/Winged helix DNA-binding domain"/>
    <property type="match status" value="1"/>
</dbReference>
<dbReference type="InterPro" id="IPR002481">
    <property type="entry name" value="FUR"/>
</dbReference>
<keyword evidence="3" id="KW-0862">Zinc</keyword>
<evidence type="ECO:0000313" key="7">
    <source>
        <dbReference type="EMBL" id="MEN3931692.1"/>
    </source>
</evidence>
<dbReference type="SUPFAM" id="SSF46785">
    <property type="entry name" value="Winged helix' DNA-binding domain"/>
    <property type="match status" value="1"/>
</dbReference>
<reference evidence="7 8" key="1">
    <citation type="submission" date="2024-04" db="EMBL/GenBank/DDBJ databases">
        <title>A novel species isolated from cricket.</title>
        <authorList>
            <person name="Wang H.-C."/>
        </authorList>
    </citation>
    <scope>NUCLEOTIDE SEQUENCE [LARGE SCALE GENOMIC DNA]</scope>
    <source>
        <strain evidence="7 8">WL0021</strain>
    </source>
</reference>
<keyword evidence="4" id="KW-0805">Transcription regulation</keyword>
<keyword evidence="8" id="KW-1185">Reference proteome</keyword>
<sequence length="194" mass="21810">MDISFVETVLARVKLEHSHNHTHAHNHTHDGCECAHAHDQSERAASAIKNAEKVCQQRGVRLTKIRYQVLQALYTTHRPLGAYDIADILSRDESHDGKRYLAPVTIYRALNFLLEQGFVHRLTSRNAFVACPHGHRPEDLVVFLICDNCGGVDELCSSQLSATVSSLLDQEKFKPQSQVMEITGLCAHCRNNSR</sequence>
<comment type="caution">
    <text evidence="7">The sequence shown here is derived from an EMBL/GenBank/DDBJ whole genome shotgun (WGS) entry which is preliminary data.</text>
</comment>
<comment type="similarity">
    <text evidence="1">Belongs to the Fur family.</text>
</comment>
<evidence type="ECO:0000256" key="6">
    <source>
        <dbReference type="ARBA" id="ARBA00023163"/>
    </source>
</evidence>
<keyword evidence="2" id="KW-0678">Repressor</keyword>
<keyword evidence="5" id="KW-0238">DNA-binding</keyword>
<dbReference type="Pfam" id="PF01475">
    <property type="entry name" value="FUR"/>
    <property type="match status" value="1"/>
</dbReference>
<dbReference type="InterPro" id="IPR036388">
    <property type="entry name" value="WH-like_DNA-bd_sf"/>
</dbReference>
<evidence type="ECO:0000256" key="1">
    <source>
        <dbReference type="ARBA" id="ARBA00007957"/>
    </source>
</evidence>
<dbReference type="EMBL" id="JBBYXI010000004">
    <property type="protein sequence ID" value="MEN3931692.1"/>
    <property type="molecule type" value="Genomic_DNA"/>
</dbReference>
<evidence type="ECO:0000256" key="5">
    <source>
        <dbReference type="ARBA" id="ARBA00023125"/>
    </source>
</evidence>
<accession>A0ABV0BL45</accession>
<dbReference type="RefSeq" id="WP_346337730.1">
    <property type="nucleotide sequence ID" value="NZ_JBBYXI010000004.1"/>
</dbReference>
<name>A0ABV0BL45_9HYPH</name>
<evidence type="ECO:0000256" key="2">
    <source>
        <dbReference type="ARBA" id="ARBA00022491"/>
    </source>
</evidence>
<dbReference type="PANTHER" id="PTHR33202:SF6">
    <property type="entry name" value="ZINC UPTAKE REGULATION PROTEIN"/>
    <property type="match status" value="1"/>
</dbReference>
<evidence type="ECO:0000256" key="4">
    <source>
        <dbReference type="ARBA" id="ARBA00023015"/>
    </source>
</evidence>
<gene>
    <name evidence="7" type="ORF">WJT86_11565</name>
</gene>
<dbReference type="Gene3D" id="3.30.1490.190">
    <property type="match status" value="1"/>
</dbReference>
<dbReference type="Proteomes" id="UP001418637">
    <property type="component" value="Unassembled WGS sequence"/>
</dbReference>